<evidence type="ECO:0000256" key="6">
    <source>
        <dbReference type="ARBA" id="ARBA00022692"/>
    </source>
</evidence>
<evidence type="ECO:0000313" key="12">
    <source>
        <dbReference type="EMBL" id="HGG98841.1"/>
    </source>
</evidence>
<accession>A0A7C4AIH1</accession>
<keyword evidence="12" id="KW-0282">Flagellum</keyword>
<dbReference type="InterPro" id="IPR005503">
    <property type="entry name" value="FliL"/>
</dbReference>
<feature type="region of interest" description="Disordered" evidence="11">
    <location>
        <begin position="1"/>
        <end position="23"/>
    </location>
</feature>
<proteinExistence type="inferred from homology"/>
<dbReference type="AlphaFoldDB" id="A0A7C4AIH1"/>
<keyword evidence="12" id="KW-0966">Cell projection</keyword>
<evidence type="ECO:0000256" key="5">
    <source>
        <dbReference type="ARBA" id="ARBA00022500"/>
    </source>
</evidence>
<dbReference type="Pfam" id="PF03748">
    <property type="entry name" value="FliL"/>
    <property type="match status" value="1"/>
</dbReference>
<evidence type="ECO:0000256" key="1">
    <source>
        <dbReference type="ARBA" id="ARBA00002254"/>
    </source>
</evidence>
<keyword evidence="5 10" id="KW-0145">Chemotaxis</keyword>
<keyword evidence="7 10" id="KW-0283">Flagellar rotation</keyword>
<evidence type="ECO:0000256" key="9">
    <source>
        <dbReference type="ARBA" id="ARBA00023136"/>
    </source>
</evidence>
<evidence type="ECO:0000256" key="11">
    <source>
        <dbReference type="SAM" id="MobiDB-lite"/>
    </source>
</evidence>
<keyword evidence="9 10" id="KW-0472">Membrane</keyword>
<evidence type="ECO:0000256" key="8">
    <source>
        <dbReference type="ARBA" id="ARBA00022989"/>
    </source>
</evidence>
<comment type="similarity">
    <text evidence="3 10">Belongs to the FliL family.</text>
</comment>
<evidence type="ECO:0000256" key="4">
    <source>
        <dbReference type="ARBA" id="ARBA00022475"/>
    </source>
</evidence>
<keyword evidence="8 10" id="KW-1133">Transmembrane helix</keyword>
<keyword evidence="12" id="KW-0969">Cilium</keyword>
<evidence type="ECO:0000256" key="2">
    <source>
        <dbReference type="ARBA" id="ARBA00004162"/>
    </source>
</evidence>
<dbReference type="GO" id="GO:0009425">
    <property type="term" value="C:bacterial-type flagellum basal body"/>
    <property type="evidence" value="ECO:0007669"/>
    <property type="project" value="InterPro"/>
</dbReference>
<comment type="caution">
    <text evidence="12">The sequence shown here is derived from an EMBL/GenBank/DDBJ whole genome shotgun (WGS) entry which is preliminary data.</text>
</comment>
<dbReference type="EMBL" id="DTHO01000001">
    <property type="protein sequence ID" value="HGG98841.1"/>
    <property type="molecule type" value="Genomic_DNA"/>
</dbReference>
<evidence type="ECO:0000256" key="10">
    <source>
        <dbReference type="RuleBase" id="RU364125"/>
    </source>
</evidence>
<comment type="function">
    <text evidence="1 10">Controls the rotational direction of flagella during chemotaxis.</text>
</comment>
<feature type="compositionally biased region" description="Basic and acidic residues" evidence="11">
    <location>
        <begin position="1"/>
        <end position="10"/>
    </location>
</feature>
<gene>
    <name evidence="12" type="ORF">ENV75_00050</name>
</gene>
<evidence type="ECO:0000256" key="3">
    <source>
        <dbReference type="ARBA" id="ARBA00008281"/>
    </source>
</evidence>
<sequence>MAVEKKPKLTEDEEKEVQEEQKEKPKKKIKILPIVIALVALAAVAVGAYFLSPVLFSGKSAESEKATETKATEGVNFSLEPFVVNLMDQGGTKYLKVSVQLELSNPKISENAKSKTPQIRDAIITLLTNKTSEELITPEGKLLLKDEIKQRANQILGEGNVINVYLTDFVMQ</sequence>
<evidence type="ECO:0000256" key="7">
    <source>
        <dbReference type="ARBA" id="ARBA00022779"/>
    </source>
</evidence>
<protein>
    <recommendedName>
        <fullName evidence="10">Flagellar protein FliL</fullName>
    </recommendedName>
</protein>
<organism evidence="12">
    <name type="scientific">Thermodesulfovibrio aggregans</name>
    <dbReference type="NCBI Taxonomy" id="86166"/>
    <lineage>
        <taxon>Bacteria</taxon>
        <taxon>Pseudomonadati</taxon>
        <taxon>Nitrospirota</taxon>
        <taxon>Thermodesulfovibrionia</taxon>
        <taxon>Thermodesulfovibrionales</taxon>
        <taxon>Thermodesulfovibrionaceae</taxon>
        <taxon>Thermodesulfovibrio</taxon>
    </lineage>
</organism>
<feature type="transmembrane region" description="Helical" evidence="10">
    <location>
        <begin position="31"/>
        <end position="51"/>
    </location>
</feature>
<keyword evidence="6 10" id="KW-0812">Transmembrane</keyword>
<comment type="subcellular location">
    <subcellularLocation>
        <location evidence="2">Cell membrane</location>
        <topology evidence="2">Single-pass membrane protein</topology>
    </subcellularLocation>
</comment>
<keyword evidence="4 10" id="KW-1003">Cell membrane</keyword>
<dbReference type="PANTHER" id="PTHR35091:SF2">
    <property type="entry name" value="FLAGELLAR PROTEIN FLIL"/>
    <property type="match status" value="1"/>
</dbReference>
<name>A0A7C4AIH1_9BACT</name>
<dbReference type="GO" id="GO:0006935">
    <property type="term" value="P:chemotaxis"/>
    <property type="evidence" value="ECO:0007669"/>
    <property type="project" value="UniProtKB-KW"/>
</dbReference>
<dbReference type="PANTHER" id="PTHR35091">
    <property type="entry name" value="FLAGELLAR PROTEIN FLIL"/>
    <property type="match status" value="1"/>
</dbReference>
<dbReference type="GO" id="GO:0005886">
    <property type="term" value="C:plasma membrane"/>
    <property type="evidence" value="ECO:0007669"/>
    <property type="project" value="UniProtKB-SubCell"/>
</dbReference>
<dbReference type="GO" id="GO:0071978">
    <property type="term" value="P:bacterial-type flagellum-dependent swarming motility"/>
    <property type="evidence" value="ECO:0007669"/>
    <property type="project" value="TreeGrafter"/>
</dbReference>
<reference evidence="12" key="1">
    <citation type="journal article" date="2020" name="mSystems">
        <title>Genome- and Community-Level Interaction Insights into Carbon Utilization and Element Cycling Functions of Hydrothermarchaeota in Hydrothermal Sediment.</title>
        <authorList>
            <person name="Zhou Z."/>
            <person name="Liu Y."/>
            <person name="Xu W."/>
            <person name="Pan J."/>
            <person name="Luo Z.H."/>
            <person name="Li M."/>
        </authorList>
    </citation>
    <scope>NUCLEOTIDE SEQUENCE [LARGE SCALE GENOMIC DNA]</scope>
    <source>
        <strain evidence="12">SpSt-788</strain>
    </source>
</reference>